<accession>A0ABY4G808</accession>
<dbReference type="RefSeq" id="WP_245121629.1">
    <property type="nucleotide sequence ID" value="NZ_CP095061.1"/>
</dbReference>
<keyword evidence="3" id="KW-1185">Reference proteome</keyword>
<proteinExistence type="predicted"/>
<keyword evidence="1" id="KW-0732">Signal</keyword>
<dbReference type="Proteomes" id="UP000830401">
    <property type="component" value="Chromosome"/>
</dbReference>
<evidence type="ECO:0000313" key="2">
    <source>
        <dbReference type="EMBL" id="UOQ66926.1"/>
    </source>
</evidence>
<feature type="chain" id="PRO_5045582519" evidence="1">
    <location>
        <begin position="21"/>
        <end position="310"/>
    </location>
</feature>
<sequence>MRKQVLIACLALGMGTSAFAQQPVATASPTTAAVPTPTTLSPLTRADTARAVHELFRSRRGGGIGWFALGTAGMLASILPAQQSTSAGVWTPGVVAGSALVGIGLNKGIQFRRSRERRVLRELAATGHLPTSISRRLKGNFMPLHGTASEDNPLLAKGVAPSGSTPSAIVATPTQVLADARQDTLDAVQGLFNAKRLGGQLPILLALPALRLMSGSNASSNSAPSYVQPQNDEPSGGQVVAGVLLAAGGVTYMFVHNAPYSDTKFAELRANYLAGTPLPLAIRTRLKEKHVAAGRVYRARMERKAARHRR</sequence>
<protein>
    <submittedName>
        <fullName evidence="2">Uncharacterized protein</fullName>
    </submittedName>
</protein>
<organism evidence="2 3">
    <name type="scientific">Hymenobacter volaticus</name>
    <dbReference type="NCBI Taxonomy" id="2932254"/>
    <lineage>
        <taxon>Bacteria</taxon>
        <taxon>Pseudomonadati</taxon>
        <taxon>Bacteroidota</taxon>
        <taxon>Cytophagia</taxon>
        <taxon>Cytophagales</taxon>
        <taxon>Hymenobacteraceae</taxon>
        <taxon>Hymenobacter</taxon>
    </lineage>
</organism>
<reference evidence="2" key="1">
    <citation type="submission" date="2022-04" db="EMBL/GenBank/DDBJ databases">
        <title>Hymenobacter sp. isolated from the air.</title>
        <authorList>
            <person name="Won M."/>
            <person name="Lee C.-M."/>
            <person name="Woen H.-Y."/>
            <person name="Kwon S.-W."/>
        </authorList>
    </citation>
    <scope>NUCLEOTIDE SEQUENCE</scope>
    <source>
        <strain evidence="2">5420S-77</strain>
    </source>
</reference>
<dbReference type="EMBL" id="CP095061">
    <property type="protein sequence ID" value="UOQ66926.1"/>
    <property type="molecule type" value="Genomic_DNA"/>
</dbReference>
<name>A0ABY4G808_9BACT</name>
<evidence type="ECO:0000256" key="1">
    <source>
        <dbReference type="SAM" id="SignalP"/>
    </source>
</evidence>
<feature type="signal peptide" evidence="1">
    <location>
        <begin position="1"/>
        <end position="20"/>
    </location>
</feature>
<gene>
    <name evidence="2" type="ORF">MUN86_03160</name>
</gene>
<evidence type="ECO:0000313" key="3">
    <source>
        <dbReference type="Proteomes" id="UP000830401"/>
    </source>
</evidence>